<keyword evidence="2" id="KW-1133">Transmembrane helix</keyword>
<dbReference type="Proteomes" id="UP000805614">
    <property type="component" value="Unassembled WGS sequence"/>
</dbReference>
<gene>
    <name evidence="4" type="ORF">HKK74_02750</name>
</gene>
<dbReference type="Pfam" id="PF01841">
    <property type="entry name" value="Transglut_core"/>
    <property type="match status" value="1"/>
</dbReference>
<keyword evidence="2" id="KW-0472">Membrane</keyword>
<feature type="transmembrane region" description="Helical" evidence="2">
    <location>
        <begin position="21"/>
        <end position="40"/>
    </location>
</feature>
<evidence type="ECO:0000256" key="1">
    <source>
        <dbReference type="SAM" id="MobiDB-lite"/>
    </source>
</evidence>
<dbReference type="InterPro" id="IPR038765">
    <property type="entry name" value="Papain-like_cys_pep_sf"/>
</dbReference>
<feature type="transmembrane region" description="Helical" evidence="2">
    <location>
        <begin position="70"/>
        <end position="89"/>
    </location>
</feature>
<feature type="region of interest" description="Disordered" evidence="1">
    <location>
        <begin position="329"/>
        <end position="348"/>
    </location>
</feature>
<keyword evidence="5" id="KW-1185">Reference proteome</keyword>
<evidence type="ECO:0000256" key="2">
    <source>
        <dbReference type="SAM" id="Phobius"/>
    </source>
</evidence>
<keyword evidence="2" id="KW-0812">Transmembrane</keyword>
<dbReference type="Gene3D" id="3.10.620.30">
    <property type="match status" value="1"/>
</dbReference>
<dbReference type="PANTHER" id="PTHR42736">
    <property type="entry name" value="PROTEIN-GLUTAMINE GAMMA-GLUTAMYLTRANSFERASE"/>
    <property type="match status" value="1"/>
</dbReference>
<feature type="transmembrane region" description="Helical" evidence="2">
    <location>
        <begin position="177"/>
        <end position="193"/>
    </location>
</feature>
<reference evidence="4 5" key="1">
    <citation type="submission" date="2020-06" db="EMBL/GenBank/DDBJ databases">
        <title>Actinomadura xiongansis sp. nov., isolated from soil of Baiyangdian.</title>
        <authorList>
            <person name="Zhang X."/>
        </authorList>
    </citation>
    <scope>NUCLEOTIDE SEQUENCE [LARGE SCALE GENOMIC DNA]</scope>
    <source>
        <strain evidence="4 5">HBUM206468</strain>
    </source>
</reference>
<evidence type="ECO:0000313" key="5">
    <source>
        <dbReference type="Proteomes" id="UP000805614"/>
    </source>
</evidence>
<name>A0ABR7LIA1_9ACTN</name>
<feature type="transmembrane region" description="Helical" evidence="2">
    <location>
        <begin position="153"/>
        <end position="171"/>
    </location>
</feature>
<dbReference type="InterPro" id="IPR002931">
    <property type="entry name" value="Transglutaminase-like"/>
</dbReference>
<dbReference type="SMART" id="SM00460">
    <property type="entry name" value="TGc"/>
    <property type="match status" value="1"/>
</dbReference>
<dbReference type="SUPFAM" id="SSF54001">
    <property type="entry name" value="Cysteine proteinases"/>
    <property type="match status" value="1"/>
</dbReference>
<comment type="caution">
    <text evidence="4">The sequence shown here is derived from an EMBL/GenBank/DDBJ whole genome shotgun (WGS) entry which is preliminary data.</text>
</comment>
<evidence type="ECO:0000313" key="4">
    <source>
        <dbReference type="EMBL" id="MBC6464418.1"/>
    </source>
</evidence>
<dbReference type="EMBL" id="JABVEC010000001">
    <property type="protein sequence ID" value="MBC6464418.1"/>
    <property type="molecule type" value="Genomic_DNA"/>
</dbReference>
<feature type="domain" description="Transglutaminase-like" evidence="3">
    <location>
        <begin position="476"/>
        <end position="546"/>
    </location>
</feature>
<organism evidence="4 5">
    <name type="scientific">Actinomadura alba</name>
    <dbReference type="NCBI Taxonomy" id="406431"/>
    <lineage>
        <taxon>Bacteria</taxon>
        <taxon>Bacillati</taxon>
        <taxon>Actinomycetota</taxon>
        <taxon>Actinomycetes</taxon>
        <taxon>Streptosporangiales</taxon>
        <taxon>Thermomonosporaceae</taxon>
        <taxon>Actinomadura</taxon>
    </lineage>
</organism>
<proteinExistence type="predicted"/>
<dbReference type="RefSeq" id="WP_187241336.1">
    <property type="nucleotide sequence ID" value="NZ_BAAAOK010000011.1"/>
</dbReference>
<dbReference type="PANTHER" id="PTHR42736:SF1">
    <property type="entry name" value="PROTEIN-GLUTAMINE GAMMA-GLUTAMYLTRANSFERASE"/>
    <property type="match status" value="1"/>
</dbReference>
<protein>
    <submittedName>
        <fullName evidence="4">Transglutaminase domain-containing protein</fullName>
    </submittedName>
</protein>
<feature type="transmembrane region" description="Helical" evidence="2">
    <location>
        <begin position="200"/>
        <end position="220"/>
    </location>
</feature>
<sequence>MTAGSRAAPAPGPPAVRPAPAVKAALAVLATIAAAAGAWSALLGGAVLRVAPVAVAAVALTVLRPTPRLTGALLAGWLPAAVVVAGAPAERWWPSHWMELLRDLSDGASMLATLGPGRVEGDPWPVASWLLLTGTGWLVASALGAARPVPGSLRTIAFALLVAPWAVAVAVRQTDDAAWQGALILFAACLWFAPRVASTVPVLAFGIAAALVSALTAQAFGPKEPWLALDDVFQREAQFTRLDTTQTYGPPRGRRSGATMFEVTAPEPALWRMQVLDRYTWRGWDVSTRAGVELPEPAARPIDIDVEVVGLRSDMVVSPGRVMSVTAEEKVSEGSGQSKRLTPVPRRGDTYTVSASMVRATADQLRAAPPPSDPRIGAYTNLWSGYGSFGRTDWFGAPPYRGSGESQRFDGIPQQMEGYDRSPFQAVSDISQQLAEGTRNQFEIVQRVQRYLTEGDRFQYTTDVPRPGRYPLMDFLLYGRKGYCQHFAGAAALLLRMAGVPTRVAVGFATGVPAGDGRYSVRDADAHAWIEVYFQDVGWVPFNPTPAAADAEIPQELDPLAPPVEPGRTGTAATVWAGAAIPLVLTLGVVAVVRHRRRDPRTELGELLERLARRTGAPVEPSTTLGELRGRLARIGPRSAALVTEAEHTRFAAGPQQVRGHPRVRLFRALVEDLGTTRALLILLAPVTRPLRAVVSARSRLPDPIRRPAGAAVAVLSRRRRRRRT</sequence>
<feature type="transmembrane region" description="Helical" evidence="2">
    <location>
        <begin position="573"/>
        <end position="593"/>
    </location>
</feature>
<evidence type="ECO:0000259" key="3">
    <source>
        <dbReference type="SMART" id="SM00460"/>
    </source>
</evidence>
<accession>A0ABR7LIA1</accession>
<feature type="transmembrane region" description="Helical" evidence="2">
    <location>
        <begin position="126"/>
        <end position="146"/>
    </location>
</feature>
<dbReference type="InterPro" id="IPR052901">
    <property type="entry name" value="Bact_TGase-like"/>
</dbReference>